<dbReference type="PANTHER" id="PTHR11931">
    <property type="entry name" value="PHOSPHOGLYCERATE MUTASE"/>
    <property type="match status" value="1"/>
</dbReference>
<feature type="binding site" evidence="6 8">
    <location>
        <begin position="10"/>
        <end position="17"/>
    </location>
    <ligand>
        <name>substrate</name>
    </ligand>
</feature>
<dbReference type="EMBL" id="SMCR01000003">
    <property type="protein sequence ID" value="TCV98062.1"/>
    <property type="molecule type" value="Genomic_DNA"/>
</dbReference>
<dbReference type="EC" id="5.4.2.11" evidence="6 10"/>
<evidence type="ECO:0000313" key="11">
    <source>
        <dbReference type="EMBL" id="TCV98062.1"/>
    </source>
</evidence>
<evidence type="ECO:0000256" key="6">
    <source>
        <dbReference type="HAMAP-Rule" id="MF_01039"/>
    </source>
</evidence>
<evidence type="ECO:0000256" key="10">
    <source>
        <dbReference type="RuleBase" id="RU004512"/>
    </source>
</evidence>
<evidence type="ECO:0000313" key="12">
    <source>
        <dbReference type="Proteomes" id="UP000295719"/>
    </source>
</evidence>
<evidence type="ECO:0000256" key="3">
    <source>
        <dbReference type="ARBA" id="ARBA00022432"/>
    </source>
</evidence>
<dbReference type="InterPro" id="IPR013078">
    <property type="entry name" value="His_Pase_superF_clade-1"/>
</dbReference>
<protein>
    <recommendedName>
        <fullName evidence="6 10">2,3-bisphosphoglycerate-dependent phosphoglycerate mutase</fullName>
        <shortName evidence="6">BPG-dependent PGAM</shortName>
        <shortName evidence="6">PGAM</shortName>
        <shortName evidence="6">Phosphoglyceromutase</shortName>
        <shortName evidence="6">dPGM</shortName>
        <ecNumber evidence="6 10">5.4.2.11</ecNumber>
    </recommendedName>
</protein>
<feature type="binding site" evidence="6 8">
    <location>
        <begin position="89"/>
        <end position="92"/>
    </location>
    <ligand>
        <name>substrate</name>
    </ligand>
</feature>
<evidence type="ECO:0000256" key="5">
    <source>
        <dbReference type="ARBA" id="ARBA00023235"/>
    </source>
</evidence>
<gene>
    <name evidence="6" type="primary">gpmA</name>
    <name evidence="11" type="ORF">EDC52_103147</name>
</gene>
<dbReference type="InterPro" id="IPR005952">
    <property type="entry name" value="Phosphogly_mut1"/>
</dbReference>
<comment type="function">
    <text evidence="6 10">Catalyzes the interconversion of 2-phosphoglycerate and 3-phosphoglycerate.</text>
</comment>
<keyword evidence="4 6" id="KW-0324">Glycolysis</keyword>
<dbReference type="CDD" id="cd07067">
    <property type="entry name" value="HP_PGM_like"/>
    <property type="match status" value="1"/>
</dbReference>
<accession>A0A4R3YZS0</accession>
<keyword evidence="5 6" id="KW-0413">Isomerase</keyword>
<reference evidence="11 12" key="1">
    <citation type="submission" date="2019-03" db="EMBL/GenBank/DDBJ databases">
        <title>Genomic Encyclopedia of Type Strains, Phase IV (KMG-IV): sequencing the most valuable type-strain genomes for metagenomic binning, comparative biology and taxonomic classification.</title>
        <authorList>
            <person name="Goeker M."/>
        </authorList>
    </citation>
    <scope>NUCLEOTIDE SEQUENCE [LARGE SCALE GENOMIC DNA]</scope>
    <source>
        <strain evidence="11 12">DSM 19580</strain>
    </source>
</reference>
<evidence type="ECO:0000256" key="2">
    <source>
        <dbReference type="ARBA" id="ARBA00006717"/>
    </source>
</evidence>
<dbReference type="PROSITE" id="PS00175">
    <property type="entry name" value="PG_MUTASE"/>
    <property type="match status" value="1"/>
</dbReference>
<dbReference type="NCBIfam" id="NF010713">
    <property type="entry name" value="PRK14115.1"/>
    <property type="match status" value="1"/>
</dbReference>
<comment type="subunit">
    <text evidence="6">Homodimer.</text>
</comment>
<dbReference type="GO" id="GO:0006094">
    <property type="term" value="P:gluconeogenesis"/>
    <property type="evidence" value="ECO:0007669"/>
    <property type="project" value="UniProtKB-UniRule"/>
</dbReference>
<feature type="binding site" evidence="6 8">
    <location>
        <position position="62"/>
    </location>
    <ligand>
        <name>substrate</name>
    </ligand>
</feature>
<evidence type="ECO:0000256" key="7">
    <source>
        <dbReference type="PIRSR" id="PIRSR613078-1"/>
    </source>
</evidence>
<dbReference type="Pfam" id="PF00300">
    <property type="entry name" value="His_Phos_1"/>
    <property type="match status" value="1"/>
</dbReference>
<comment type="caution">
    <text evidence="11">The sequence shown here is derived from an EMBL/GenBank/DDBJ whole genome shotgun (WGS) entry which is preliminary data.</text>
</comment>
<name>A0A4R3YZS0_9GAMM</name>
<evidence type="ECO:0000256" key="4">
    <source>
        <dbReference type="ARBA" id="ARBA00023152"/>
    </source>
</evidence>
<keyword evidence="12" id="KW-1185">Reference proteome</keyword>
<dbReference type="SMART" id="SM00855">
    <property type="entry name" value="PGAM"/>
    <property type="match status" value="1"/>
</dbReference>
<dbReference type="PIRSF" id="PIRSF000709">
    <property type="entry name" value="6PFK_2-Ptase"/>
    <property type="match status" value="1"/>
</dbReference>
<dbReference type="SUPFAM" id="SSF53254">
    <property type="entry name" value="Phosphoglycerate mutase-like"/>
    <property type="match status" value="1"/>
</dbReference>
<feature type="binding site" evidence="6 8">
    <location>
        <position position="100"/>
    </location>
    <ligand>
        <name>substrate</name>
    </ligand>
</feature>
<dbReference type="GO" id="GO:0004619">
    <property type="term" value="F:phosphoglycerate mutase activity"/>
    <property type="evidence" value="ECO:0007669"/>
    <property type="project" value="UniProtKB-UniRule"/>
</dbReference>
<evidence type="ECO:0000256" key="8">
    <source>
        <dbReference type="PIRSR" id="PIRSR613078-2"/>
    </source>
</evidence>
<sequence length="251" mass="29181">MTIHRVVILRHGESEWNKQNRFTGWTDVDLTAKGRQEAIQAAKLLAASGFHFDFACTSVLKRSIHTLWQVLDELDLCWLPTQADWRLNERHYGALEGLNKAETAERFGPQIVKQWRRSYRTYPPALAIEDQRYPGHDRRYRALSASELPLTESLEATVQRVIAFWHQEITQRLLSHQRILLVSHANAIRALMTYFDAISNDHLSELYIPTGVPLIYEFDDQLKPINHYYLGDRDDIAARISKVKAQAFNRQ</sequence>
<dbReference type="GO" id="GO:0006096">
    <property type="term" value="P:glycolytic process"/>
    <property type="evidence" value="ECO:0007669"/>
    <property type="project" value="UniProtKB-UniRule"/>
</dbReference>
<comment type="similarity">
    <text evidence="2 6">Belongs to the phosphoglycerate mutase family. BPG-dependent PGAM subfamily.</text>
</comment>
<dbReference type="UniPathway" id="UPA00109">
    <property type="reaction ID" value="UER00186"/>
</dbReference>
<dbReference type="RefSeq" id="WP_131864830.1">
    <property type="nucleotide sequence ID" value="NZ_SMCR01000003.1"/>
</dbReference>
<keyword evidence="3 6" id="KW-0312">Gluconeogenesis</keyword>
<feature type="site" description="Transition state stabilizer" evidence="6 9">
    <location>
        <position position="184"/>
    </location>
</feature>
<organism evidence="11 12">
    <name type="scientific">Biostraticola tofi</name>
    <dbReference type="NCBI Taxonomy" id="466109"/>
    <lineage>
        <taxon>Bacteria</taxon>
        <taxon>Pseudomonadati</taxon>
        <taxon>Pseudomonadota</taxon>
        <taxon>Gammaproteobacteria</taxon>
        <taxon>Enterobacterales</taxon>
        <taxon>Bruguierivoracaceae</taxon>
        <taxon>Biostraticola</taxon>
    </lineage>
</organism>
<dbReference type="AlphaFoldDB" id="A0A4R3YZS0"/>
<dbReference type="Gene3D" id="3.40.50.1240">
    <property type="entry name" value="Phosphoglycerate mutase-like"/>
    <property type="match status" value="1"/>
</dbReference>
<feature type="active site" description="Proton donor/acceptor" evidence="6 7">
    <location>
        <position position="89"/>
    </location>
</feature>
<comment type="catalytic activity">
    <reaction evidence="1 6 10">
        <text>(2R)-2-phosphoglycerate = (2R)-3-phosphoglycerate</text>
        <dbReference type="Rhea" id="RHEA:15901"/>
        <dbReference type="ChEBI" id="CHEBI:58272"/>
        <dbReference type="ChEBI" id="CHEBI:58289"/>
        <dbReference type="EC" id="5.4.2.11"/>
    </reaction>
</comment>
<feature type="binding site" evidence="6 8">
    <location>
        <begin position="116"/>
        <end position="117"/>
    </location>
    <ligand>
        <name>substrate</name>
    </ligand>
</feature>
<dbReference type="InterPro" id="IPR029033">
    <property type="entry name" value="His_PPase_superfam"/>
</dbReference>
<dbReference type="HAMAP" id="MF_01039">
    <property type="entry name" value="PGAM_GpmA"/>
    <property type="match status" value="1"/>
</dbReference>
<feature type="binding site" evidence="6 8">
    <location>
        <begin position="23"/>
        <end position="24"/>
    </location>
    <ligand>
        <name>substrate</name>
    </ligand>
</feature>
<feature type="active site" description="Tele-phosphohistidine intermediate" evidence="6 7">
    <location>
        <position position="11"/>
    </location>
</feature>
<dbReference type="NCBIfam" id="TIGR01258">
    <property type="entry name" value="pgm_1"/>
    <property type="match status" value="1"/>
</dbReference>
<comment type="pathway">
    <text evidence="6 10">Carbohydrate degradation; glycolysis; pyruvate from D-glyceraldehyde 3-phosphate: step 3/5.</text>
</comment>
<comment type="caution">
    <text evidence="6">Lacks conserved residue(s) required for the propagation of feature annotation.</text>
</comment>
<evidence type="ECO:0000256" key="1">
    <source>
        <dbReference type="ARBA" id="ARBA00000380"/>
    </source>
</evidence>
<dbReference type="Proteomes" id="UP000295719">
    <property type="component" value="Unassembled WGS sequence"/>
</dbReference>
<dbReference type="OrthoDB" id="9781415at2"/>
<proteinExistence type="inferred from homology"/>
<dbReference type="InterPro" id="IPR001345">
    <property type="entry name" value="PG/BPGM_mutase_AS"/>
</dbReference>
<evidence type="ECO:0000256" key="9">
    <source>
        <dbReference type="PIRSR" id="PIRSR613078-3"/>
    </source>
</evidence>
<dbReference type="FunFam" id="3.40.50.1240:FF:000003">
    <property type="entry name" value="2,3-bisphosphoglycerate-dependent phosphoglycerate mutase"/>
    <property type="match status" value="1"/>
</dbReference>